<keyword evidence="2" id="KW-1185">Reference proteome</keyword>
<proteinExistence type="predicted"/>
<dbReference type="EMBL" id="JAENGY010000955">
    <property type="protein sequence ID" value="KAG6954353.1"/>
    <property type="molecule type" value="Genomic_DNA"/>
</dbReference>
<sequence>MDWAEITRQQCALQDHLKNMKLKGDSLPPATISPPTLGGSTAPVKYEPKVGGYGNGMPSCVKNAVRMIQSFYSDKSTVEKSQSFWNASVKANTCLNETARLSVFRECLKGKTGENRWMYSPINEFETPRRGFITSLSAIHLSR</sequence>
<name>A0A8J5J2S1_9STRA</name>
<dbReference type="AlphaFoldDB" id="A0A8J5J2S1"/>
<dbReference type="Proteomes" id="UP000709295">
    <property type="component" value="Unassembled WGS sequence"/>
</dbReference>
<evidence type="ECO:0000313" key="1">
    <source>
        <dbReference type="EMBL" id="KAG6954353.1"/>
    </source>
</evidence>
<protein>
    <submittedName>
        <fullName evidence="1">Uncharacterized protein</fullName>
    </submittedName>
</protein>
<organism evidence="1 2">
    <name type="scientific">Phytophthora aleatoria</name>
    <dbReference type="NCBI Taxonomy" id="2496075"/>
    <lineage>
        <taxon>Eukaryota</taxon>
        <taxon>Sar</taxon>
        <taxon>Stramenopiles</taxon>
        <taxon>Oomycota</taxon>
        <taxon>Peronosporomycetes</taxon>
        <taxon>Peronosporales</taxon>
        <taxon>Peronosporaceae</taxon>
        <taxon>Phytophthora</taxon>
    </lineage>
</organism>
<gene>
    <name evidence="1" type="ORF">JG688_00012404</name>
</gene>
<reference evidence="1" key="1">
    <citation type="submission" date="2021-01" db="EMBL/GenBank/DDBJ databases">
        <title>Phytophthora aleatoria, a newly-described species from Pinus radiata is distinct from Phytophthora cactorum isolates based on comparative genomics.</title>
        <authorList>
            <person name="Mcdougal R."/>
            <person name="Panda P."/>
            <person name="Williams N."/>
            <person name="Studholme D.J."/>
        </authorList>
    </citation>
    <scope>NUCLEOTIDE SEQUENCE</scope>
    <source>
        <strain evidence="1">NZFS 4037</strain>
    </source>
</reference>
<comment type="caution">
    <text evidence="1">The sequence shown here is derived from an EMBL/GenBank/DDBJ whole genome shotgun (WGS) entry which is preliminary data.</text>
</comment>
<accession>A0A8J5J2S1</accession>
<evidence type="ECO:0000313" key="2">
    <source>
        <dbReference type="Proteomes" id="UP000709295"/>
    </source>
</evidence>